<organism evidence="2">
    <name type="scientific">Cladocopium goreaui</name>
    <dbReference type="NCBI Taxonomy" id="2562237"/>
    <lineage>
        <taxon>Eukaryota</taxon>
        <taxon>Sar</taxon>
        <taxon>Alveolata</taxon>
        <taxon>Dinophyceae</taxon>
        <taxon>Suessiales</taxon>
        <taxon>Symbiodiniaceae</taxon>
        <taxon>Cladocopium</taxon>
    </lineage>
</organism>
<dbReference type="EMBL" id="CAMXCT020001657">
    <property type="protein sequence ID" value="CAL1145361.1"/>
    <property type="molecule type" value="Genomic_DNA"/>
</dbReference>
<keyword evidence="4" id="KW-1185">Reference proteome</keyword>
<evidence type="ECO:0000313" key="3">
    <source>
        <dbReference type="EMBL" id="CAL4779298.1"/>
    </source>
</evidence>
<comment type="caution">
    <text evidence="2">The sequence shown here is derived from an EMBL/GenBank/DDBJ whole genome shotgun (WGS) entry which is preliminary data.</text>
</comment>
<evidence type="ECO:0000313" key="2">
    <source>
        <dbReference type="EMBL" id="CAI3991986.1"/>
    </source>
</evidence>
<reference evidence="3 4" key="2">
    <citation type="submission" date="2024-05" db="EMBL/GenBank/DDBJ databases">
        <authorList>
            <person name="Chen Y."/>
            <person name="Shah S."/>
            <person name="Dougan E. K."/>
            <person name="Thang M."/>
            <person name="Chan C."/>
        </authorList>
    </citation>
    <scope>NUCLEOTIDE SEQUENCE [LARGE SCALE GENOMIC DNA]</scope>
</reference>
<feature type="region of interest" description="Disordered" evidence="1">
    <location>
        <begin position="103"/>
        <end position="225"/>
    </location>
</feature>
<accession>A0A9P1FXP1</accession>
<evidence type="ECO:0000256" key="1">
    <source>
        <dbReference type="SAM" id="MobiDB-lite"/>
    </source>
</evidence>
<proteinExistence type="predicted"/>
<feature type="compositionally biased region" description="Basic residues" evidence="1">
    <location>
        <begin position="203"/>
        <end position="214"/>
    </location>
</feature>
<reference evidence="2" key="1">
    <citation type="submission" date="2022-10" db="EMBL/GenBank/DDBJ databases">
        <authorList>
            <person name="Chen Y."/>
            <person name="Dougan E. K."/>
            <person name="Chan C."/>
            <person name="Rhodes N."/>
            <person name="Thang M."/>
        </authorList>
    </citation>
    <scope>NUCLEOTIDE SEQUENCE</scope>
</reference>
<dbReference type="EMBL" id="CAMXCT010001657">
    <property type="protein sequence ID" value="CAI3991986.1"/>
    <property type="molecule type" value="Genomic_DNA"/>
</dbReference>
<feature type="compositionally biased region" description="Basic residues" evidence="1">
    <location>
        <begin position="140"/>
        <end position="156"/>
    </location>
</feature>
<dbReference type="AlphaFoldDB" id="A0A9P1FXP1"/>
<name>A0A9P1FXP1_9DINO</name>
<feature type="region of interest" description="Disordered" evidence="1">
    <location>
        <begin position="1"/>
        <end position="86"/>
    </location>
</feature>
<dbReference type="Proteomes" id="UP001152797">
    <property type="component" value="Unassembled WGS sequence"/>
</dbReference>
<feature type="non-terminal residue" evidence="2">
    <location>
        <position position="347"/>
    </location>
</feature>
<evidence type="ECO:0000313" key="4">
    <source>
        <dbReference type="Proteomes" id="UP001152797"/>
    </source>
</evidence>
<gene>
    <name evidence="2" type="ORF">C1SCF055_LOCUS18845</name>
</gene>
<dbReference type="EMBL" id="CAMXCT030001657">
    <property type="protein sequence ID" value="CAL4779298.1"/>
    <property type="molecule type" value="Genomic_DNA"/>
</dbReference>
<protein>
    <submittedName>
        <fullName evidence="2">Uncharacterized protein</fullName>
    </submittedName>
</protein>
<feature type="compositionally biased region" description="Basic and acidic residues" evidence="1">
    <location>
        <begin position="1"/>
        <end position="19"/>
    </location>
</feature>
<feature type="compositionally biased region" description="Basic and acidic residues" evidence="1">
    <location>
        <begin position="125"/>
        <end position="139"/>
    </location>
</feature>
<feature type="compositionally biased region" description="Acidic residues" evidence="1">
    <location>
        <begin position="175"/>
        <end position="194"/>
    </location>
</feature>
<sequence length="347" mass="39486">DHSKVTEKKQEFPAPKDPESAPSKEVVDLKPMTVKVEDPSKMQSLNKNSLKKKPGDEEMKSTEKIETEKKQKAAETNQEVPVLENKKEAEKGLNLLMMVQEQLSEKADSGKKEEDLRRAQLTMRASEKERLEEERESNKAKKKESKTPKAKGRPRRKEGEVVTKAKRSKKVESAGNEEGEPEDEQAEAEDDDADGPSTAAPKAKAKTGPKRTPRGKGNLPKPDPTMKQEMIDLMKRYHTVPYDKLQDVLHKVYTKKNANPYCSIYWNRPAGGVKIILEDKSETQRFYFSYCYSSIAVNIYMRNKVCKEFAGAAHGWWDSQDAIHLEQLLLITAAEAEKEFEAWKNMD</sequence>
<feature type="compositionally biased region" description="Basic and acidic residues" evidence="1">
    <location>
        <begin position="103"/>
        <end position="118"/>
    </location>
</feature>
<feature type="compositionally biased region" description="Basic and acidic residues" evidence="1">
    <location>
        <begin position="53"/>
        <end position="73"/>
    </location>
</feature>